<keyword evidence="2" id="KW-1185">Reference proteome</keyword>
<organism evidence="1 2">
    <name type="scientific">Cichorium intybus</name>
    <name type="common">Chicory</name>
    <dbReference type="NCBI Taxonomy" id="13427"/>
    <lineage>
        <taxon>Eukaryota</taxon>
        <taxon>Viridiplantae</taxon>
        <taxon>Streptophyta</taxon>
        <taxon>Embryophyta</taxon>
        <taxon>Tracheophyta</taxon>
        <taxon>Spermatophyta</taxon>
        <taxon>Magnoliopsida</taxon>
        <taxon>eudicotyledons</taxon>
        <taxon>Gunneridae</taxon>
        <taxon>Pentapetalae</taxon>
        <taxon>asterids</taxon>
        <taxon>campanulids</taxon>
        <taxon>Asterales</taxon>
        <taxon>Asteraceae</taxon>
        <taxon>Cichorioideae</taxon>
        <taxon>Cichorieae</taxon>
        <taxon>Cichoriinae</taxon>
        <taxon>Cichorium</taxon>
    </lineage>
</organism>
<gene>
    <name evidence="1" type="ORF">L2E82_31284</name>
</gene>
<reference evidence="1 2" key="2">
    <citation type="journal article" date="2022" name="Mol. Ecol. Resour.">
        <title>The genomes of chicory, endive, great burdock and yacon provide insights into Asteraceae paleo-polyploidization history and plant inulin production.</title>
        <authorList>
            <person name="Fan W."/>
            <person name="Wang S."/>
            <person name="Wang H."/>
            <person name="Wang A."/>
            <person name="Jiang F."/>
            <person name="Liu H."/>
            <person name="Zhao H."/>
            <person name="Xu D."/>
            <person name="Zhang Y."/>
        </authorList>
    </citation>
    <scope>NUCLEOTIDE SEQUENCE [LARGE SCALE GENOMIC DNA]</scope>
    <source>
        <strain evidence="2">cv. Punajuju</strain>
        <tissue evidence="1">Leaves</tissue>
    </source>
</reference>
<dbReference type="Proteomes" id="UP001055811">
    <property type="component" value="Linkage Group LG05"/>
</dbReference>
<sequence length="257" mass="29409">MYERSNSLAQEKVAQEKKNTEVQTNFRRKNFSFADAVKSKKIERKEDNRLEVESLNLSKPEEKRVSINLEVSKEITYSMRCKLVGEVECFNYLERIRNLIAEEDDNGLNSEEDENFNFDEDGDKSSSEEDESENFSDEEDEGSIFKTETVIQETIIRDGGKAAAHGVENWKSQASVQETEKVEQNNQKDLNEEGEKNPALTDQITDDPTTSSTPNSPQSKMENWMDTDPNKNLMDLVKTGEVNNILDECSDTLRILL</sequence>
<reference evidence="2" key="1">
    <citation type="journal article" date="2022" name="Mol. Ecol. Resour.">
        <title>The genomes of chicory, endive, great burdock and yacon provide insights into Asteraceae palaeo-polyploidization history and plant inulin production.</title>
        <authorList>
            <person name="Fan W."/>
            <person name="Wang S."/>
            <person name="Wang H."/>
            <person name="Wang A."/>
            <person name="Jiang F."/>
            <person name="Liu H."/>
            <person name="Zhao H."/>
            <person name="Xu D."/>
            <person name="Zhang Y."/>
        </authorList>
    </citation>
    <scope>NUCLEOTIDE SEQUENCE [LARGE SCALE GENOMIC DNA]</scope>
    <source>
        <strain evidence="2">cv. Punajuju</strain>
    </source>
</reference>
<comment type="caution">
    <text evidence="1">The sequence shown here is derived from an EMBL/GenBank/DDBJ whole genome shotgun (WGS) entry which is preliminary data.</text>
</comment>
<name>A0ACB9D2Z6_CICIN</name>
<evidence type="ECO:0000313" key="1">
    <source>
        <dbReference type="EMBL" id="KAI3740810.1"/>
    </source>
</evidence>
<dbReference type="EMBL" id="CM042013">
    <property type="protein sequence ID" value="KAI3740810.1"/>
    <property type="molecule type" value="Genomic_DNA"/>
</dbReference>
<evidence type="ECO:0000313" key="2">
    <source>
        <dbReference type="Proteomes" id="UP001055811"/>
    </source>
</evidence>
<protein>
    <submittedName>
        <fullName evidence="1">Uncharacterized protein</fullName>
    </submittedName>
</protein>
<proteinExistence type="predicted"/>
<accession>A0ACB9D2Z6</accession>